<name>A0A067MVW2_BOTB1</name>
<organism evidence="1 2">
    <name type="scientific">Botryobasidium botryosum (strain FD-172 SS1)</name>
    <dbReference type="NCBI Taxonomy" id="930990"/>
    <lineage>
        <taxon>Eukaryota</taxon>
        <taxon>Fungi</taxon>
        <taxon>Dikarya</taxon>
        <taxon>Basidiomycota</taxon>
        <taxon>Agaricomycotina</taxon>
        <taxon>Agaricomycetes</taxon>
        <taxon>Cantharellales</taxon>
        <taxon>Botryobasidiaceae</taxon>
        <taxon>Botryobasidium</taxon>
    </lineage>
</organism>
<accession>A0A067MVW2</accession>
<dbReference type="HOGENOM" id="CLU_1758515_0_0_1"/>
<protein>
    <submittedName>
        <fullName evidence="1">Uncharacterized protein</fullName>
    </submittedName>
</protein>
<gene>
    <name evidence="1" type="ORF">BOTBODRAFT_173314</name>
</gene>
<dbReference type="InParanoid" id="A0A067MVW2"/>
<evidence type="ECO:0000313" key="1">
    <source>
        <dbReference type="EMBL" id="KDQ16032.1"/>
    </source>
</evidence>
<dbReference type="EMBL" id="KL198029">
    <property type="protein sequence ID" value="KDQ16032.1"/>
    <property type="molecule type" value="Genomic_DNA"/>
</dbReference>
<dbReference type="Proteomes" id="UP000027195">
    <property type="component" value="Unassembled WGS sequence"/>
</dbReference>
<reference evidence="2" key="1">
    <citation type="journal article" date="2014" name="Proc. Natl. Acad. Sci. U.S.A.">
        <title>Extensive sampling of basidiomycete genomes demonstrates inadequacy of the white-rot/brown-rot paradigm for wood decay fungi.</title>
        <authorList>
            <person name="Riley R."/>
            <person name="Salamov A.A."/>
            <person name="Brown D.W."/>
            <person name="Nagy L.G."/>
            <person name="Floudas D."/>
            <person name="Held B.W."/>
            <person name="Levasseur A."/>
            <person name="Lombard V."/>
            <person name="Morin E."/>
            <person name="Otillar R."/>
            <person name="Lindquist E.A."/>
            <person name="Sun H."/>
            <person name="LaButti K.M."/>
            <person name="Schmutz J."/>
            <person name="Jabbour D."/>
            <person name="Luo H."/>
            <person name="Baker S.E."/>
            <person name="Pisabarro A.G."/>
            <person name="Walton J.D."/>
            <person name="Blanchette R.A."/>
            <person name="Henrissat B."/>
            <person name="Martin F."/>
            <person name="Cullen D."/>
            <person name="Hibbett D.S."/>
            <person name="Grigoriev I.V."/>
        </authorList>
    </citation>
    <scope>NUCLEOTIDE SEQUENCE [LARGE SCALE GENOMIC DNA]</scope>
    <source>
        <strain evidence="2">FD-172 SS1</strain>
    </source>
</reference>
<proteinExistence type="predicted"/>
<keyword evidence="2" id="KW-1185">Reference proteome</keyword>
<evidence type="ECO:0000313" key="2">
    <source>
        <dbReference type="Proteomes" id="UP000027195"/>
    </source>
</evidence>
<sequence length="148" mass="16533">MQVLLVSRAECRTTRARPVIERVAAAYESLVLGSGPAIKPHRLEVALLLLPFCKKADSCAVFARALADLMIFLVNEDPDIYHVHLPLLMNLAEQKSSFLAQDIIPAERAPTSLAEVCARVIRHQWAYKLLTVWPGTLANVEKMELIEM</sequence>
<dbReference type="AlphaFoldDB" id="A0A067MVW2"/>